<protein>
    <recommendedName>
        <fullName evidence="1">Chromo domain-containing protein</fullName>
    </recommendedName>
</protein>
<reference evidence="3" key="1">
    <citation type="submission" date="2017-03" db="EMBL/GenBank/DDBJ databases">
        <title>Phytopthora megakarya and P. palmivora, two closely related causual agents of cacao black pod achieved similar genome size and gene model numbers by different mechanisms.</title>
        <authorList>
            <person name="Ali S."/>
            <person name="Shao J."/>
            <person name="Larry D.J."/>
            <person name="Kronmiller B."/>
            <person name="Shen D."/>
            <person name="Strem M.D."/>
            <person name="Melnick R.L."/>
            <person name="Guiltinan M.J."/>
            <person name="Tyler B.M."/>
            <person name="Meinhardt L.W."/>
            <person name="Bailey B.A."/>
        </authorList>
    </citation>
    <scope>NUCLEOTIDE SEQUENCE [LARGE SCALE GENOMIC DNA]</scope>
    <source>
        <strain evidence="3">zdho120</strain>
    </source>
</reference>
<dbReference type="SMART" id="SM00298">
    <property type="entry name" value="CHROMO"/>
    <property type="match status" value="1"/>
</dbReference>
<sequence length="121" mass="13768">MTSVSNDVFEVESIQDVRWVKPTRTARLSREYLVKWKGYDDPEWIPVTQLNSGSLLYGFNKGTRARARFQAMQARDDHPSNCGDIQDAQCGIDLMTKSVEMDTKMVKSIGYGAMDKKDNEP</sequence>
<comment type="caution">
    <text evidence="2">The sequence shown here is derived from an EMBL/GenBank/DDBJ whole genome shotgun (WGS) entry which is preliminary data.</text>
</comment>
<dbReference type="Proteomes" id="UP000198211">
    <property type="component" value="Unassembled WGS sequence"/>
</dbReference>
<dbReference type="InterPro" id="IPR023780">
    <property type="entry name" value="Chromo_domain"/>
</dbReference>
<organism evidence="2 3">
    <name type="scientific">Phytophthora megakarya</name>
    <dbReference type="NCBI Taxonomy" id="4795"/>
    <lineage>
        <taxon>Eukaryota</taxon>
        <taxon>Sar</taxon>
        <taxon>Stramenopiles</taxon>
        <taxon>Oomycota</taxon>
        <taxon>Peronosporomycetes</taxon>
        <taxon>Peronosporales</taxon>
        <taxon>Peronosporaceae</taxon>
        <taxon>Phytophthora</taxon>
    </lineage>
</organism>
<gene>
    <name evidence="2" type="ORF">PHMEG_00014521</name>
</gene>
<dbReference type="InterPro" id="IPR016197">
    <property type="entry name" value="Chromo-like_dom_sf"/>
</dbReference>
<feature type="domain" description="Chromo" evidence="1">
    <location>
        <begin position="9"/>
        <end position="71"/>
    </location>
</feature>
<dbReference type="Gene3D" id="2.40.50.40">
    <property type="match status" value="1"/>
</dbReference>
<dbReference type="SUPFAM" id="SSF54160">
    <property type="entry name" value="Chromo domain-like"/>
    <property type="match status" value="1"/>
</dbReference>
<dbReference type="AlphaFoldDB" id="A0A225W646"/>
<evidence type="ECO:0000259" key="1">
    <source>
        <dbReference type="PROSITE" id="PS50013"/>
    </source>
</evidence>
<dbReference type="PROSITE" id="PS50013">
    <property type="entry name" value="CHROMO_2"/>
    <property type="match status" value="1"/>
</dbReference>
<dbReference type="EMBL" id="NBNE01001876">
    <property type="protein sequence ID" value="OWZ12340.1"/>
    <property type="molecule type" value="Genomic_DNA"/>
</dbReference>
<name>A0A225W646_9STRA</name>
<accession>A0A225W646</accession>
<evidence type="ECO:0000313" key="2">
    <source>
        <dbReference type="EMBL" id="OWZ12340.1"/>
    </source>
</evidence>
<proteinExistence type="predicted"/>
<evidence type="ECO:0000313" key="3">
    <source>
        <dbReference type="Proteomes" id="UP000198211"/>
    </source>
</evidence>
<dbReference type="InterPro" id="IPR000953">
    <property type="entry name" value="Chromo/chromo_shadow_dom"/>
</dbReference>
<keyword evidence="3" id="KW-1185">Reference proteome</keyword>
<dbReference type="OrthoDB" id="6621683at2759"/>
<dbReference type="Pfam" id="PF00385">
    <property type="entry name" value="Chromo"/>
    <property type="match status" value="1"/>
</dbReference>